<reference evidence="2 3" key="1">
    <citation type="journal article" date="2016" name="Nat. Commun.">
        <title>Thousands of microbial genomes shed light on interconnected biogeochemical processes in an aquifer system.</title>
        <authorList>
            <person name="Anantharaman K."/>
            <person name="Brown C.T."/>
            <person name="Hug L.A."/>
            <person name="Sharon I."/>
            <person name="Castelle C.J."/>
            <person name="Probst A.J."/>
            <person name="Thomas B.C."/>
            <person name="Singh A."/>
            <person name="Wilkins M.J."/>
            <person name="Karaoz U."/>
            <person name="Brodie E.L."/>
            <person name="Williams K.H."/>
            <person name="Hubbard S.S."/>
            <person name="Banfield J.F."/>
        </authorList>
    </citation>
    <scope>NUCLEOTIDE SEQUENCE [LARGE SCALE GENOMIC DNA]</scope>
</reference>
<evidence type="ECO:0008006" key="4">
    <source>
        <dbReference type="Google" id="ProtNLM"/>
    </source>
</evidence>
<feature type="signal peptide" evidence="1">
    <location>
        <begin position="1"/>
        <end position="21"/>
    </location>
</feature>
<keyword evidence="1" id="KW-0732">Signal</keyword>
<organism evidence="2 3">
    <name type="scientific">candidate division WOR-1 bacterium RIFCSPHIGHO2_01_FULL_53_15</name>
    <dbReference type="NCBI Taxonomy" id="1802564"/>
    <lineage>
        <taxon>Bacteria</taxon>
        <taxon>Bacillati</taxon>
        <taxon>Saganbacteria</taxon>
    </lineage>
</organism>
<name>A0A1F4Q1G5_UNCSA</name>
<protein>
    <recommendedName>
        <fullName evidence="4">Outer membrane protein beta-barrel domain-containing protein</fullName>
    </recommendedName>
</protein>
<sequence>MKKYFLVFIAVLFLTGQAARADRTAIIGGLRSGLALGIETVKDFNDRVSGRFGLETTTGEDLGLLGENPFIMFLEGQFYLFDVGRSPVFLSLGLLGDYGYQTAYGASLSFIFNKIYGREELFLETGIDYISSGTLRLQIGYKLY</sequence>
<dbReference type="EMBL" id="METM01000021">
    <property type="protein sequence ID" value="OGB89719.1"/>
    <property type="molecule type" value="Genomic_DNA"/>
</dbReference>
<dbReference type="Proteomes" id="UP000178724">
    <property type="component" value="Unassembled WGS sequence"/>
</dbReference>
<proteinExistence type="predicted"/>
<evidence type="ECO:0000313" key="2">
    <source>
        <dbReference type="EMBL" id="OGB89719.1"/>
    </source>
</evidence>
<evidence type="ECO:0000313" key="3">
    <source>
        <dbReference type="Proteomes" id="UP000178724"/>
    </source>
</evidence>
<evidence type="ECO:0000256" key="1">
    <source>
        <dbReference type="SAM" id="SignalP"/>
    </source>
</evidence>
<feature type="chain" id="PRO_5009513474" description="Outer membrane protein beta-barrel domain-containing protein" evidence="1">
    <location>
        <begin position="22"/>
        <end position="144"/>
    </location>
</feature>
<gene>
    <name evidence="2" type="ORF">A2625_06325</name>
</gene>
<comment type="caution">
    <text evidence="2">The sequence shown here is derived from an EMBL/GenBank/DDBJ whole genome shotgun (WGS) entry which is preliminary data.</text>
</comment>
<dbReference type="AlphaFoldDB" id="A0A1F4Q1G5"/>
<accession>A0A1F4Q1G5</accession>